<keyword evidence="3" id="KW-1185">Reference proteome</keyword>
<proteinExistence type="predicted"/>
<reference evidence="2 3" key="1">
    <citation type="journal article" date="2018" name="Nat. Ecol. Evol.">
        <title>Shark genomes provide insights into elasmobranch evolution and the origin of vertebrates.</title>
        <authorList>
            <person name="Hara Y"/>
            <person name="Yamaguchi K"/>
            <person name="Onimaru K"/>
            <person name="Kadota M"/>
            <person name="Koyanagi M"/>
            <person name="Keeley SD"/>
            <person name="Tatsumi K"/>
            <person name="Tanaka K"/>
            <person name="Motone F"/>
            <person name="Kageyama Y"/>
            <person name="Nozu R"/>
            <person name="Adachi N"/>
            <person name="Nishimura O"/>
            <person name="Nakagawa R"/>
            <person name="Tanegashima C"/>
            <person name="Kiyatake I"/>
            <person name="Matsumoto R"/>
            <person name="Murakumo K"/>
            <person name="Nishida K"/>
            <person name="Terakita A"/>
            <person name="Kuratani S"/>
            <person name="Sato K"/>
            <person name="Hyodo S Kuraku.S."/>
        </authorList>
    </citation>
    <scope>NUCLEOTIDE SEQUENCE [LARGE SCALE GENOMIC DNA]</scope>
</reference>
<feature type="non-terminal residue" evidence="2">
    <location>
        <position position="52"/>
    </location>
</feature>
<keyword evidence="1" id="KW-0472">Membrane</keyword>
<dbReference type="EMBL" id="BEZZ01164014">
    <property type="protein sequence ID" value="GCC45539.1"/>
    <property type="molecule type" value="Genomic_DNA"/>
</dbReference>
<gene>
    <name evidence="2" type="ORF">chiPu_0029708</name>
</gene>
<dbReference type="AlphaFoldDB" id="A0A401TSE6"/>
<keyword evidence="1" id="KW-1133">Transmembrane helix</keyword>
<name>A0A401TSE6_CHIPU</name>
<evidence type="ECO:0000256" key="1">
    <source>
        <dbReference type="SAM" id="Phobius"/>
    </source>
</evidence>
<evidence type="ECO:0000313" key="3">
    <source>
        <dbReference type="Proteomes" id="UP000287033"/>
    </source>
</evidence>
<dbReference type="Proteomes" id="UP000287033">
    <property type="component" value="Unassembled WGS sequence"/>
</dbReference>
<protein>
    <submittedName>
        <fullName evidence="2">Uncharacterized protein</fullName>
    </submittedName>
</protein>
<accession>A0A401TSE6</accession>
<keyword evidence="1" id="KW-0812">Transmembrane</keyword>
<comment type="caution">
    <text evidence="2">The sequence shown here is derived from an EMBL/GenBank/DDBJ whole genome shotgun (WGS) entry which is preliminary data.</text>
</comment>
<evidence type="ECO:0000313" key="2">
    <source>
        <dbReference type="EMBL" id="GCC45539.1"/>
    </source>
</evidence>
<organism evidence="2 3">
    <name type="scientific">Chiloscyllium punctatum</name>
    <name type="common">Brownbanded bambooshark</name>
    <name type="synonym">Hemiscyllium punctatum</name>
    <dbReference type="NCBI Taxonomy" id="137246"/>
    <lineage>
        <taxon>Eukaryota</taxon>
        <taxon>Metazoa</taxon>
        <taxon>Chordata</taxon>
        <taxon>Craniata</taxon>
        <taxon>Vertebrata</taxon>
        <taxon>Chondrichthyes</taxon>
        <taxon>Elasmobranchii</taxon>
        <taxon>Galeomorphii</taxon>
        <taxon>Galeoidea</taxon>
        <taxon>Orectolobiformes</taxon>
        <taxon>Hemiscylliidae</taxon>
        <taxon>Chiloscyllium</taxon>
    </lineage>
</organism>
<feature type="transmembrane region" description="Helical" evidence="1">
    <location>
        <begin position="34"/>
        <end position="51"/>
    </location>
</feature>
<sequence>MEQESIIGANITQAEVTETVREEILKKKTVLDKVVLIFKLLASLSFLILFIT</sequence>